<dbReference type="PANTHER" id="PTHR34512:SF30">
    <property type="entry name" value="OUTER MEMBRANE PROTEIN ASSEMBLY FACTOR BAMB"/>
    <property type="match status" value="1"/>
</dbReference>
<evidence type="ECO:0000313" key="3">
    <source>
        <dbReference type="EMBL" id="GLH96976.1"/>
    </source>
</evidence>
<feature type="domain" description="Pyrrolo-quinoline quinone repeat" evidence="2">
    <location>
        <begin position="383"/>
        <end position="499"/>
    </location>
</feature>
<dbReference type="Proteomes" id="UP001144280">
    <property type="component" value="Unassembled WGS sequence"/>
</dbReference>
<evidence type="ECO:0000259" key="2">
    <source>
        <dbReference type="Pfam" id="PF13360"/>
    </source>
</evidence>
<protein>
    <recommendedName>
        <fullName evidence="2">Pyrrolo-quinoline quinone repeat domain-containing protein</fullName>
    </recommendedName>
</protein>
<dbReference type="SMART" id="SM00564">
    <property type="entry name" value="PQQ"/>
    <property type="match status" value="4"/>
</dbReference>
<dbReference type="InterPro" id="IPR011047">
    <property type="entry name" value="Quinoprotein_ADH-like_sf"/>
</dbReference>
<proteinExistence type="predicted"/>
<name>A0ABQ5QSV4_9ACTN</name>
<organism evidence="3 4">
    <name type="scientific">Phytohabitans aurantiacus</name>
    <dbReference type="NCBI Taxonomy" id="3016789"/>
    <lineage>
        <taxon>Bacteria</taxon>
        <taxon>Bacillati</taxon>
        <taxon>Actinomycetota</taxon>
        <taxon>Actinomycetes</taxon>
        <taxon>Micromonosporales</taxon>
        <taxon>Micromonosporaceae</taxon>
    </lineage>
</organism>
<keyword evidence="4" id="KW-1185">Reference proteome</keyword>
<dbReference type="InterPro" id="IPR002372">
    <property type="entry name" value="PQQ_rpt_dom"/>
</dbReference>
<dbReference type="Gene3D" id="2.130.10.10">
    <property type="entry name" value="YVTN repeat-like/Quinoprotein amine dehydrogenase"/>
    <property type="match status" value="2"/>
</dbReference>
<evidence type="ECO:0000256" key="1">
    <source>
        <dbReference type="SAM" id="MobiDB-lite"/>
    </source>
</evidence>
<comment type="caution">
    <text evidence="3">The sequence shown here is derived from an EMBL/GenBank/DDBJ whole genome shotgun (WGS) entry which is preliminary data.</text>
</comment>
<sequence length="508" mass="54917">MPHGLSSLARNLHTWAVKRRFAMLLILSVAACGSEPAQPKFVQGTSGSTAPATAPATAGTTFEGWSDPAGVGKPYGDKVTGLLTFRGNPTRTYYGTGPVSRTAPAKRWQFPRSGGLCAKSTDGKGERVWCGSGWTGQPSVFERDNRTWVVFGAYDKAIHFLDAATGERILPDFPTGDIIKGSVTVDPDGFPLVYSGSRDNFYRIIAIDRGKPTELWKLSAKAVSPTKWNDDWDSTGLIIDDYLFEGGENSQFHIVKLNRKYGADGKVTVSPKVVFNAPGWDAQLLKDVGDQNVSIETSVAIHGNTVYFSNSGGLVQGWDISGLKEGKKPKRVFRFWTGDDTDATIVVDSSGALYVGSEYERGTARSKAVGQMMKLDPTKKDPLVWKVDDQKGNPAGIWGTPALHKDIVIFDTNGGDVLGIGREDGAVRWKFALPGPTWQSPVVVDDVLLIGDCKGDMHAYDVSDTTVTPKKLWTVNIGGCVESTPAVWKGNLYFGTRAGAFHSIGVKQ</sequence>
<evidence type="ECO:0000313" key="4">
    <source>
        <dbReference type="Proteomes" id="UP001144280"/>
    </source>
</evidence>
<dbReference type="EMBL" id="BSDI01000008">
    <property type="protein sequence ID" value="GLH96976.1"/>
    <property type="molecule type" value="Genomic_DNA"/>
</dbReference>
<dbReference type="InterPro" id="IPR015943">
    <property type="entry name" value="WD40/YVTN_repeat-like_dom_sf"/>
</dbReference>
<dbReference type="InterPro" id="IPR018391">
    <property type="entry name" value="PQQ_b-propeller_rpt"/>
</dbReference>
<reference evidence="3" key="1">
    <citation type="submission" date="2022-12" db="EMBL/GenBank/DDBJ databases">
        <title>New Phytohabitans aurantiacus sp. RD004123 nov., an actinomycete isolated from soil.</title>
        <authorList>
            <person name="Triningsih D.W."/>
            <person name="Harunari E."/>
            <person name="Igarashi Y."/>
        </authorList>
    </citation>
    <scope>NUCLEOTIDE SEQUENCE</scope>
    <source>
        <strain evidence="3">RD004123</strain>
    </source>
</reference>
<dbReference type="PANTHER" id="PTHR34512">
    <property type="entry name" value="CELL SURFACE PROTEIN"/>
    <property type="match status" value="1"/>
</dbReference>
<feature type="compositionally biased region" description="Low complexity" evidence="1">
    <location>
        <begin position="44"/>
        <end position="61"/>
    </location>
</feature>
<accession>A0ABQ5QSV4</accession>
<dbReference type="SUPFAM" id="SSF50998">
    <property type="entry name" value="Quinoprotein alcohol dehydrogenase-like"/>
    <property type="match status" value="2"/>
</dbReference>
<dbReference type="Pfam" id="PF13360">
    <property type="entry name" value="PQQ_2"/>
    <property type="match status" value="1"/>
</dbReference>
<gene>
    <name evidence="3" type="ORF">Pa4123_22500</name>
</gene>
<feature type="region of interest" description="Disordered" evidence="1">
    <location>
        <begin position="40"/>
        <end position="65"/>
    </location>
</feature>